<dbReference type="Proteomes" id="UP000800036">
    <property type="component" value="Unassembled WGS sequence"/>
</dbReference>
<keyword evidence="3" id="KW-0732">Signal</keyword>
<feature type="region of interest" description="Disordered" evidence="1">
    <location>
        <begin position="409"/>
        <end position="430"/>
    </location>
</feature>
<feature type="chain" id="PRO_5025374434" description="Mid2 domain-containing protein" evidence="3">
    <location>
        <begin position="20"/>
        <end position="430"/>
    </location>
</feature>
<organism evidence="4 5">
    <name type="scientific">Bimuria novae-zelandiae CBS 107.79</name>
    <dbReference type="NCBI Taxonomy" id="1447943"/>
    <lineage>
        <taxon>Eukaryota</taxon>
        <taxon>Fungi</taxon>
        <taxon>Dikarya</taxon>
        <taxon>Ascomycota</taxon>
        <taxon>Pezizomycotina</taxon>
        <taxon>Dothideomycetes</taxon>
        <taxon>Pleosporomycetidae</taxon>
        <taxon>Pleosporales</taxon>
        <taxon>Massarineae</taxon>
        <taxon>Didymosphaeriaceae</taxon>
        <taxon>Bimuria</taxon>
    </lineage>
</organism>
<keyword evidence="2" id="KW-1133">Transmembrane helix</keyword>
<feature type="region of interest" description="Disordered" evidence="1">
    <location>
        <begin position="289"/>
        <end position="338"/>
    </location>
</feature>
<gene>
    <name evidence="4" type="ORF">BU23DRAFT_548827</name>
</gene>
<proteinExistence type="predicted"/>
<feature type="compositionally biased region" description="Polar residues" evidence="1">
    <location>
        <begin position="208"/>
        <end position="227"/>
    </location>
</feature>
<keyword evidence="2" id="KW-0472">Membrane</keyword>
<feature type="transmembrane region" description="Helical" evidence="2">
    <location>
        <begin position="252"/>
        <end position="278"/>
    </location>
</feature>
<evidence type="ECO:0000313" key="5">
    <source>
        <dbReference type="Proteomes" id="UP000800036"/>
    </source>
</evidence>
<keyword evidence="2" id="KW-0812">Transmembrane</keyword>
<evidence type="ECO:0000256" key="2">
    <source>
        <dbReference type="SAM" id="Phobius"/>
    </source>
</evidence>
<accession>A0A6A5VXJ7</accession>
<reference evidence="4" key="1">
    <citation type="journal article" date="2020" name="Stud. Mycol.">
        <title>101 Dothideomycetes genomes: a test case for predicting lifestyles and emergence of pathogens.</title>
        <authorList>
            <person name="Haridas S."/>
            <person name="Albert R."/>
            <person name="Binder M."/>
            <person name="Bloem J."/>
            <person name="Labutti K."/>
            <person name="Salamov A."/>
            <person name="Andreopoulos B."/>
            <person name="Baker S."/>
            <person name="Barry K."/>
            <person name="Bills G."/>
            <person name="Bluhm B."/>
            <person name="Cannon C."/>
            <person name="Castanera R."/>
            <person name="Culley D."/>
            <person name="Daum C."/>
            <person name="Ezra D."/>
            <person name="Gonzalez J."/>
            <person name="Henrissat B."/>
            <person name="Kuo A."/>
            <person name="Liang C."/>
            <person name="Lipzen A."/>
            <person name="Lutzoni F."/>
            <person name="Magnuson J."/>
            <person name="Mondo S."/>
            <person name="Nolan M."/>
            <person name="Ohm R."/>
            <person name="Pangilinan J."/>
            <person name="Park H.-J."/>
            <person name="Ramirez L."/>
            <person name="Alfaro M."/>
            <person name="Sun H."/>
            <person name="Tritt A."/>
            <person name="Yoshinaga Y."/>
            <person name="Zwiers L.-H."/>
            <person name="Turgeon B."/>
            <person name="Goodwin S."/>
            <person name="Spatafora J."/>
            <person name="Crous P."/>
            <person name="Grigoriev I."/>
        </authorList>
    </citation>
    <scope>NUCLEOTIDE SEQUENCE</scope>
    <source>
        <strain evidence="4">CBS 107.79</strain>
    </source>
</reference>
<evidence type="ECO:0008006" key="6">
    <source>
        <dbReference type="Google" id="ProtNLM"/>
    </source>
</evidence>
<dbReference type="OrthoDB" id="5347452at2759"/>
<feature type="compositionally biased region" description="Polar residues" evidence="1">
    <location>
        <begin position="409"/>
        <end position="420"/>
    </location>
</feature>
<evidence type="ECO:0000256" key="3">
    <source>
        <dbReference type="SAM" id="SignalP"/>
    </source>
</evidence>
<evidence type="ECO:0000313" key="4">
    <source>
        <dbReference type="EMBL" id="KAF1979616.1"/>
    </source>
</evidence>
<feature type="signal peptide" evidence="3">
    <location>
        <begin position="1"/>
        <end position="19"/>
    </location>
</feature>
<dbReference type="AlphaFoldDB" id="A0A6A5VXJ7"/>
<sequence>MSRSMFLLSAVAVLPLVRCIEFSPAPTKGLEHVDKAGNGWTPVPTQGPSVAELRRRQLASTLGDGLNTCGWIATDFDTAGNFSTPVICSTGRTCALYTASNIGMAGCCSGGDTQNCGWGKSCVNYDAYTKKSCDTDCELNPFIWKCSKAATPYCVTWTYPDAGVADYACATYNSGILTVLQTATDETSVYWKTLETFSGDAVTGWDDTATSETSDLFPESTPTTTDKGPSETPGLVTPTPSPRPPKKKSTPIGAIVGGVVGGLAVLALLAGVLIFVCLKNRKSKQLAANQPLMTTQHQQQEPPPPAAEYKPPMQQQTYASPPAGVHSGAPPQNGYFSGAQDQKINYQVQEQGMQSPVLSSPSTPAPPYVQPYYTAPNAQVPPIPSEGAVQYPAREPAEGTYEVDAITAHQGSQGRASQPGNVYEMGGPGR</sequence>
<keyword evidence="5" id="KW-1185">Reference proteome</keyword>
<feature type="region of interest" description="Disordered" evidence="1">
    <location>
        <begin position="204"/>
        <end position="251"/>
    </location>
</feature>
<name>A0A6A5VXJ7_9PLEO</name>
<protein>
    <recommendedName>
        <fullName evidence="6">Mid2 domain-containing protein</fullName>
    </recommendedName>
</protein>
<dbReference type="EMBL" id="ML976657">
    <property type="protein sequence ID" value="KAF1979616.1"/>
    <property type="molecule type" value="Genomic_DNA"/>
</dbReference>
<evidence type="ECO:0000256" key="1">
    <source>
        <dbReference type="SAM" id="MobiDB-lite"/>
    </source>
</evidence>